<dbReference type="Pfam" id="PF00067">
    <property type="entry name" value="p450"/>
    <property type="match status" value="1"/>
</dbReference>
<keyword evidence="6" id="KW-1133">Transmembrane helix</keyword>
<feature type="transmembrane region" description="Helical" evidence="6">
    <location>
        <begin position="15"/>
        <end position="32"/>
    </location>
</feature>
<dbReference type="GO" id="GO:0008395">
    <property type="term" value="F:steroid hydroxylase activity"/>
    <property type="evidence" value="ECO:0007669"/>
    <property type="project" value="TreeGrafter"/>
</dbReference>
<keyword evidence="2" id="KW-0479">Metal-binding</keyword>
<keyword evidence="6" id="KW-0812">Transmembrane</keyword>
<protein>
    <submittedName>
        <fullName evidence="7">Cytochrome P450 2J6</fullName>
    </submittedName>
</protein>
<dbReference type="GO" id="GO:0016712">
    <property type="term" value="F:oxidoreductase activity, acting on paired donors, with incorporation or reduction of molecular oxygen, reduced flavin or flavoprotein as one donor, and incorporation of one atom of oxygen"/>
    <property type="evidence" value="ECO:0007669"/>
    <property type="project" value="TreeGrafter"/>
</dbReference>
<dbReference type="PANTHER" id="PTHR24300:SF403">
    <property type="entry name" value="CYTOCHROME P450 306A1"/>
    <property type="match status" value="1"/>
</dbReference>
<evidence type="ECO:0000256" key="1">
    <source>
        <dbReference type="ARBA" id="ARBA00010617"/>
    </source>
</evidence>
<dbReference type="InterPro" id="IPR001128">
    <property type="entry name" value="Cyt_P450"/>
</dbReference>
<comment type="similarity">
    <text evidence="1">Belongs to the cytochrome P450 family.</text>
</comment>
<evidence type="ECO:0000256" key="2">
    <source>
        <dbReference type="ARBA" id="ARBA00022723"/>
    </source>
</evidence>
<keyword evidence="4" id="KW-0560">Oxidoreductase</keyword>
<keyword evidence="6" id="KW-0472">Membrane</keyword>
<dbReference type="InterPro" id="IPR050182">
    <property type="entry name" value="Cytochrome_P450_fam2"/>
</dbReference>
<dbReference type="SUPFAM" id="SSF48264">
    <property type="entry name" value="Cytochrome P450"/>
    <property type="match status" value="1"/>
</dbReference>
<evidence type="ECO:0000256" key="4">
    <source>
        <dbReference type="ARBA" id="ARBA00023033"/>
    </source>
</evidence>
<proteinExistence type="inferred from homology"/>
<reference evidence="7" key="1">
    <citation type="submission" date="2020-07" db="EMBL/GenBank/DDBJ databases">
        <title>The High-quality genome of the commercially important snow crab, Chionoecetes opilio.</title>
        <authorList>
            <person name="Jeong J.-H."/>
            <person name="Ryu S."/>
        </authorList>
    </citation>
    <scope>NUCLEOTIDE SEQUENCE</scope>
    <source>
        <strain evidence="7">MADBK_172401_WGS</strain>
        <tissue evidence="7">Digestive gland</tissue>
    </source>
</reference>
<accession>A0A8J8WLB5</accession>
<dbReference type="Proteomes" id="UP000770661">
    <property type="component" value="Unassembled WGS sequence"/>
</dbReference>
<evidence type="ECO:0000313" key="7">
    <source>
        <dbReference type="EMBL" id="KAG0698352.1"/>
    </source>
</evidence>
<dbReference type="InterPro" id="IPR036396">
    <property type="entry name" value="Cyt_P450_sf"/>
</dbReference>
<keyword evidence="3" id="KW-0408">Iron</keyword>
<evidence type="ECO:0000256" key="3">
    <source>
        <dbReference type="ARBA" id="ARBA00023004"/>
    </source>
</evidence>
<keyword evidence="4" id="KW-0503">Monooxygenase</keyword>
<dbReference type="GO" id="GO:0005737">
    <property type="term" value="C:cytoplasm"/>
    <property type="evidence" value="ECO:0007669"/>
    <property type="project" value="TreeGrafter"/>
</dbReference>
<evidence type="ECO:0000313" key="8">
    <source>
        <dbReference type="Proteomes" id="UP000770661"/>
    </source>
</evidence>
<dbReference type="Gene3D" id="1.10.630.10">
    <property type="entry name" value="Cytochrome P450"/>
    <property type="match status" value="1"/>
</dbReference>
<keyword evidence="5" id="KW-0175">Coiled coil</keyword>
<dbReference type="GO" id="GO:0006805">
    <property type="term" value="P:xenobiotic metabolic process"/>
    <property type="evidence" value="ECO:0007669"/>
    <property type="project" value="TreeGrafter"/>
</dbReference>
<evidence type="ECO:0000256" key="5">
    <source>
        <dbReference type="SAM" id="Coils"/>
    </source>
</evidence>
<feature type="coiled-coil region" evidence="5">
    <location>
        <begin position="319"/>
        <end position="346"/>
    </location>
</feature>
<keyword evidence="8" id="KW-1185">Reference proteome</keyword>
<dbReference type="EMBL" id="JACEEZ010025692">
    <property type="protein sequence ID" value="KAG0698352.1"/>
    <property type="molecule type" value="Genomic_DNA"/>
</dbReference>
<comment type="caution">
    <text evidence="7">The sequence shown here is derived from an EMBL/GenBank/DDBJ whole genome shotgun (WGS) entry which is preliminary data.</text>
</comment>
<evidence type="ECO:0000256" key="6">
    <source>
        <dbReference type="SAM" id="Phobius"/>
    </source>
</evidence>
<dbReference type="AlphaFoldDB" id="A0A8J8WLB5"/>
<dbReference type="GO" id="GO:0006082">
    <property type="term" value="P:organic acid metabolic process"/>
    <property type="evidence" value="ECO:0007669"/>
    <property type="project" value="TreeGrafter"/>
</dbReference>
<dbReference type="GO" id="GO:0020037">
    <property type="term" value="F:heme binding"/>
    <property type="evidence" value="ECO:0007669"/>
    <property type="project" value="InterPro"/>
</dbReference>
<name>A0A8J8WLB5_CHIOP</name>
<dbReference type="OrthoDB" id="3934656at2759"/>
<organism evidence="7 8">
    <name type="scientific">Chionoecetes opilio</name>
    <name type="common">Atlantic snow crab</name>
    <name type="synonym">Cancer opilio</name>
    <dbReference type="NCBI Taxonomy" id="41210"/>
    <lineage>
        <taxon>Eukaryota</taxon>
        <taxon>Metazoa</taxon>
        <taxon>Ecdysozoa</taxon>
        <taxon>Arthropoda</taxon>
        <taxon>Crustacea</taxon>
        <taxon>Multicrustacea</taxon>
        <taxon>Malacostraca</taxon>
        <taxon>Eumalacostraca</taxon>
        <taxon>Eucarida</taxon>
        <taxon>Decapoda</taxon>
        <taxon>Pleocyemata</taxon>
        <taxon>Brachyura</taxon>
        <taxon>Eubrachyura</taxon>
        <taxon>Majoidea</taxon>
        <taxon>Majidae</taxon>
        <taxon>Chionoecetes</taxon>
    </lineage>
</organism>
<sequence length="410" mass="46166">MTLFPQVVWPHHLDMWTAVAVLVVTVVVLLLFRANKRPAGLPPGPFSLPYIGNTLQILKDTPKGAFKKYTEVYGGIMSYKSFGVWTVLVSDPALMRTGLADPAASGRIDLLLFRKRDSIIKGRDCPALVCIIGTSGDVWRQQRRFTLRTLRDLGFGRNTLEPIMQEELDELLQLFRRRQGEKVDVGLLFNRSIVNVIWAITIGKRYSYDDKKLEALVEKVNKMLQTFNPFHPALRFRWVKKLFPNLSIIRHTEGYMAELLAFIEAEGHQVEDGLAGVGRRLQQDAALRGVLEEQVRQCAAAEEGRREVVAKRKVIEGARITLEQEVLIVEAEVAEQQRQVREAQAAEVTGTLCGYLQDALTLRQEAERQSDAASRSLWEAVTEGRGQLQLLCRQTRHNSAPKLDQVAGAA</sequence>
<dbReference type="GO" id="GO:0005506">
    <property type="term" value="F:iron ion binding"/>
    <property type="evidence" value="ECO:0007669"/>
    <property type="project" value="InterPro"/>
</dbReference>
<dbReference type="PANTHER" id="PTHR24300">
    <property type="entry name" value="CYTOCHROME P450 508A4-RELATED"/>
    <property type="match status" value="1"/>
</dbReference>
<gene>
    <name evidence="7" type="primary">Cyp2j6_1</name>
    <name evidence="7" type="ORF">GWK47_026064</name>
</gene>